<name>A0A839Q4B4_MYCIR</name>
<feature type="domain" description="Cupin type-2" evidence="1">
    <location>
        <begin position="176"/>
        <end position="238"/>
    </location>
</feature>
<keyword evidence="2" id="KW-0223">Dioxygenase</keyword>
<dbReference type="SUPFAM" id="SSF51182">
    <property type="entry name" value="RmlC-like cupins"/>
    <property type="match status" value="1"/>
</dbReference>
<keyword evidence="3" id="KW-1185">Reference proteome</keyword>
<proteinExistence type="predicted"/>
<evidence type="ECO:0000259" key="1">
    <source>
        <dbReference type="Pfam" id="PF07883"/>
    </source>
</evidence>
<evidence type="ECO:0000313" key="3">
    <source>
        <dbReference type="Proteomes" id="UP000550501"/>
    </source>
</evidence>
<evidence type="ECO:0000313" key="2">
    <source>
        <dbReference type="EMBL" id="MBB2990303.1"/>
    </source>
</evidence>
<dbReference type="Pfam" id="PF07883">
    <property type="entry name" value="Cupin_2"/>
    <property type="match status" value="1"/>
</dbReference>
<keyword evidence="2" id="KW-0560">Oxidoreductase</keyword>
<dbReference type="InterPro" id="IPR011051">
    <property type="entry name" value="RmlC_Cupin_sf"/>
</dbReference>
<organism evidence="2 3">
    <name type="scientific">Mycolicibacterium iranicum</name>
    <name type="common">Mycobacterium iranicum</name>
    <dbReference type="NCBI Taxonomy" id="912594"/>
    <lineage>
        <taxon>Bacteria</taxon>
        <taxon>Bacillati</taxon>
        <taxon>Actinomycetota</taxon>
        <taxon>Actinomycetes</taxon>
        <taxon>Mycobacteriales</taxon>
        <taxon>Mycobacteriaceae</taxon>
        <taxon>Mycolicibacterium</taxon>
    </lineage>
</organism>
<dbReference type="InterPro" id="IPR014710">
    <property type="entry name" value="RmlC-like_jellyroll"/>
</dbReference>
<comment type="caution">
    <text evidence="2">The sequence shown here is derived from an EMBL/GenBank/DDBJ whole genome shotgun (WGS) entry which is preliminary data.</text>
</comment>
<dbReference type="GO" id="GO:0051213">
    <property type="term" value="F:dioxygenase activity"/>
    <property type="evidence" value="ECO:0007669"/>
    <property type="project" value="UniProtKB-KW"/>
</dbReference>
<dbReference type="InterPro" id="IPR013096">
    <property type="entry name" value="Cupin_2"/>
</dbReference>
<gene>
    <name evidence="2" type="ORF">FHR72_001771</name>
</gene>
<dbReference type="EMBL" id="JACHVU010000003">
    <property type="protein sequence ID" value="MBB2990303.1"/>
    <property type="molecule type" value="Genomic_DNA"/>
</dbReference>
<reference evidence="2 3" key="1">
    <citation type="submission" date="2020-08" db="EMBL/GenBank/DDBJ databases">
        <title>The Agave Microbiome: Exploring the role of microbial communities in plant adaptations to desert environments.</title>
        <authorList>
            <person name="Partida-Martinez L.P."/>
        </authorList>
    </citation>
    <scope>NUCLEOTIDE SEQUENCE [LARGE SCALE GENOMIC DNA]</scope>
    <source>
        <strain evidence="2 3">AT2.18</strain>
    </source>
</reference>
<dbReference type="Gene3D" id="2.60.120.10">
    <property type="entry name" value="Jelly Rolls"/>
    <property type="match status" value="2"/>
</dbReference>
<protein>
    <submittedName>
        <fullName evidence="2">Quercetin dioxygenase-like cupin family protein</fullName>
    </submittedName>
</protein>
<accession>A0A839Q4B4</accession>
<dbReference type="RefSeq" id="WP_183467551.1">
    <property type="nucleotide sequence ID" value="NZ_JACHVU010000003.1"/>
</dbReference>
<dbReference type="Proteomes" id="UP000550501">
    <property type="component" value="Unassembled WGS sequence"/>
</dbReference>
<sequence length="282" mass="29733">MAEQQRTTPGMRVISRDEWGPDQGFLAGGTWREIVGPRTGAECRGLYDLQFADAGRSVSLTHSSEAAYYLVGGAGTVVHDTSGQASDLTEGSMVHVRPGTPYRLTGSAGTRFVGGPCPAESSLTGAPVVPAPAADVWPEISVHHRDSPGLLVPFISQDARLVVWLGIGAVAANMNYVVLQPGERNKEHVHAYSEDTIHILEGRGTAENVTTGERLQFGPGDTIHIEIGFWHAVAADRGERVISVGGPCPADVDMLRAAGVDVDGIELPPGTELPTAGGLSRR</sequence>
<dbReference type="AlphaFoldDB" id="A0A839Q4B4"/>